<accession>A0A1B6LYH5</accession>
<gene>
    <name evidence="1" type="ORF">g.9074</name>
</gene>
<sequence length="104" mass="12375">DYLQEHCQITMYTDDTVLTLKNKSVETLNRNANTTFNKTKQYCPHNELALNKKKNCPNQFHYQKQKHKHNTSWARSTTEYKVPWSHYGLTSYMEAAYRPSLQET</sequence>
<dbReference type="AlphaFoldDB" id="A0A1B6LYH5"/>
<evidence type="ECO:0000313" key="1">
    <source>
        <dbReference type="EMBL" id="JAT28733.1"/>
    </source>
</evidence>
<dbReference type="EMBL" id="GEBQ01011244">
    <property type="protein sequence ID" value="JAT28733.1"/>
    <property type="molecule type" value="Transcribed_RNA"/>
</dbReference>
<organism evidence="1">
    <name type="scientific">Graphocephala atropunctata</name>
    <dbReference type="NCBI Taxonomy" id="36148"/>
    <lineage>
        <taxon>Eukaryota</taxon>
        <taxon>Metazoa</taxon>
        <taxon>Ecdysozoa</taxon>
        <taxon>Arthropoda</taxon>
        <taxon>Hexapoda</taxon>
        <taxon>Insecta</taxon>
        <taxon>Pterygota</taxon>
        <taxon>Neoptera</taxon>
        <taxon>Paraneoptera</taxon>
        <taxon>Hemiptera</taxon>
        <taxon>Auchenorrhyncha</taxon>
        <taxon>Membracoidea</taxon>
        <taxon>Cicadellidae</taxon>
        <taxon>Cicadellinae</taxon>
        <taxon>Cicadellini</taxon>
        <taxon>Graphocephala</taxon>
    </lineage>
</organism>
<protein>
    <recommendedName>
        <fullName evidence="2">Reverse transcriptase domain-containing protein</fullName>
    </recommendedName>
</protein>
<reference evidence="1" key="1">
    <citation type="submission" date="2015-11" db="EMBL/GenBank/DDBJ databases">
        <title>De novo transcriptome assembly of four potential Pierce s Disease insect vectors from Arizona vineyards.</title>
        <authorList>
            <person name="Tassone E.E."/>
        </authorList>
    </citation>
    <scope>NUCLEOTIDE SEQUENCE</scope>
</reference>
<proteinExistence type="predicted"/>
<evidence type="ECO:0008006" key="2">
    <source>
        <dbReference type="Google" id="ProtNLM"/>
    </source>
</evidence>
<feature type="non-terminal residue" evidence="1">
    <location>
        <position position="1"/>
    </location>
</feature>
<name>A0A1B6LYH5_9HEMI</name>